<evidence type="ECO:0000256" key="7">
    <source>
        <dbReference type="ARBA" id="ARBA00022605"/>
    </source>
</evidence>
<name>A0A1L0B5V7_9ASCO</name>
<feature type="coiled-coil region" evidence="14">
    <location>
        <begin position="196"/>
        <end position="223"/>
    </location>
</feature>
<dbReference type="EC" id="2.3.1.1" evidence="5 13"/>
<dbReference type="PANTHER" id="PTHR23342:SF4">
    <property type="entry name" value="AMINO-ACID ACETYLTRANSFERASE, MITOCHONDRIAL"/>
    <property type="match status" value="1"/>
</dbReference>
<dbReference type="GO" id="GO:0006592">
    <property type="term" value="P:ornithine biosynthetic process"/>
    <property type="evidence" value="ECO:0007669"/>
    <property type="project" value="EnsemblFungi"/>
</dbReference>
<accession>A0A1L0B5V7</accession>
<evidence type="ECO:0000256" key="11">
    <source>
        <dbReference type="ARBA" id="ARBA00023315"/>
    </source>
</evidence>
<evidence type="ECO:0000256" key="9">
    <source>
        <dbReference type="ARBA" id="ARBA00022946"/>
    </source>
</evidence>
<dbReference type="AlphaFoldDB" id="A0A1L0B5V7"/>
<dbReference type="EMBL" id="FQNF01000155">
    <property type="protein sequence ID" value="SGZ41786.1"/>
    <property type="molecule type" value="Genomic_DNA"/>
</dbReference>
<comment type="catalytic activity">
    <reaction evidence="12 13">
        <text>L-glutamate + acetyl-CoA = N-acetyl-L-glutamate + CoA + H(+)</text>
        <dbReference type="Rhea" id="RHEA:24292"/>
        <dbReference type="ChEBI" id="CHEBI:15378"/>
        <dbReference type="ChEBI" id="CHEBI:29985"/>
        <dbReference type="ChEBI" id="CHEBI:44337"/>
        <dbReference type="ChEBI" id="CHEBI:57287"/>
        <dbReference type="ChEBI" id="CHEBI:57288"/>
        <dbReference type="EC" id="2.3.1.1"/>
    </reaction>
</comment>
<evidence type="ECO:0000313" key="17">
    <source>
        <dbReference type="Proteomes" id="UP000183365"/>
    </source>
</evidence>
<keyword evidence="17" id="KW-1185">Reference proteome</keyword>
<dbReference type="PROSITE" id="PS51731">
    <property type="entry name" value="GNAT_NAGS"/>
    <property type="match status" value="1"/>
</dbReference>
<comment type="similarity">
    <text evidence="4 13">Belongs to the acetyltransferase family.</text>
</comment>
<proteinExistence type="inferred from homology"/>
<keyword evidence="7 13" id="KW-0028">Amino-acid biosynthesis</keyword>
<feature type="domain" description="N-acetyltransferase" evidence="15">
    <location>
        <begin position="346"/>
        <end position="510"/>
    </location>
</feature>
<keyword evidence="11 13" id="KW-0012">Acyltransferase</keyword>
<evidence type="ECO:0000256" key="5">
    <source>
        <dbReference type="ARBA" id="ARBA00012697"/>
    </source>
</evidence>
<evidence type="ECO:0000256" key="2">
    <source>
        <dbReference type="ARBA" id="ARBA00004173"/>
    </source>
</evidence>
<comment type="pathway">
    <text evidence="3 13">Amino-acid biosynthesis; L-arginine biosynthesis; N(2)-acetyl-L-ornithine from L-glutamate: step 1/4.</text>
</comment>
<dbReference type="GO" id="GO:0006526">
    <property type="term" value="P:L-arginine biosynthetic process"/>
    <property type="evidence" value="ECO:0007669"/>
    <property type="project" value="UniProtKB-UniPathway"/>
</dbReference>
<dbReference type="VEuPathDB" id="FungiDB:HGUI_03987"/>
<evidence type="ECO:0000256" key="13">
    <source>
        <dbReference type="PIRNR" id="PIRNR007892"/>
    </source>
</evidence>
<keyword evidence="14" id="KW-0175">Coiled coil</keyword>
<evidence type="ECO:0000256" key="14">
    <source>
        <dbReference type="SAM" id="Coils"/>
    </source>
</evidence>
<organism evidence="16 17">
    <name type="scientific">Hanseniaspora guilliermondii</name>
    <dbReference type="NCBI Taxonomy" id="56406"/>
    <lineage>
        <taxon>Eukaryota</taxon>
        <taxon>Fungi</taxon>
        <taxon>Dikarya</taxon>
        <taxon>Ascomycota</taxon>
        <taxon>Saccharomycotina</taxon>
        <taxon>Saccharomycetes</taxon>
        <taxon>Saccharomycodales</taxon>
        <taxon>Saccharomycodaceae</taxon>
        <taxon>Hanseniaspora</taxon>
    </lineage>
</organism>
<dbReference type="InterPro" id="IPR011190">
    <property type="entry name" value="GlcNAc_Synth_fun"/>
</dbReference>
<dbReference type="PIRSF" id="PIRSF007892">
    <property type="entry name" value="NAGS_fungal"/>
    <property type="match status" value="1"/>
</dbReference>
<evidence type="ECO:0000259" key="15">
    <source>
        <dbReference type="PROSITE" id="PS51731"/>
    </source>
</evidence>
<dbReference type="GO" id="GO:0004042">
    <property type="term" value="F:L-glutamate N-acetyltransferase activity"/>
    <property type="evidence" value="ECO:0007669"/>
    <property type="project" value="EnsemblFungi"/>
</dbReference>
<keyword evidence="8 13" id="KW-0808">Transferase</keyword>
<evidence type="ECO:0000256" key="12">
    <source>
        <dbReference type="ARBA" id="ARBA00048372"/>
    </source>
</evidence>
<evidence type="ECO:0000256" key="8">
    <source>
        <dbReference type="ARBA" id="ARBA00022679"/>
    </source>
</evidence>
<dbReference type="OrthoDB" id="5585968at2759"/>
<evidence type="ECO:0000313" key="16">
    <source>
        <dbReference type="EMBL" id="SGZ41786.1"/>
    </source>
</evidence>
<evidence type="ECO:0000256" key="1">
    <source>
        <dbReference type="ARBA" id="ARBA00002294"/>
    </source>
</evidence>
<evidence type="ECO:0000256" key="3">
    <source>
        <dbReference type="ARBA" id="ARBA00004925"/>
    </source>
</evidence>
<dbReference type="PANTHER" id="PTHR23342">
    <property type="entry name" value="N-ACETYLGLUTAMATE SYNTHASE"/>
    <property type="match status" value="1"/>
</dbReference>
<dbReference type="Proteomes" id="UP000183365">
    <property type="component" value="Unassembled WGS sequence"/>
</dbReference>
<protein>
    <recommendedName>
        <fullName evidence="6 13">Amino-acid acetyltransferase, mitochondrial</fullName>
        <ecNumber evidence="5 13">2.3.1.1</ecNumber>
    </recommendedName>
    <alternativeName>
        <fullName evidence="13">Glutamate N-acetyltransferase</fullName>
    </alternativeName>
    <alternativeName>
        <fullName evidence="13">N-acetylglutamate synthase</fullName>
    </alternativeName>
</protein>
<dbReference type="GO" id="GO:0106098">
    <property type="term" value="C:NAGS/NAGK complex"/>
    <property type="evidence" value="ECO:0007669"/>
    <property type="project" value="EnsemblFungi"/>
</dbReference>
<evidence type="ECO:0000256" key="6">
    <source>
        <dbReference type="ARBA" id="ARBA00018802"/>
    </source>
</evidence>
<comment type="subcellular location">
    <subcellularLocation>
        <location evidence="2 13">Mitochondrion</location>
    </subcellularLocation>
</comment>
<dbReference type="Gene3D" id="3.40.630.30">
    <property type="match status" value="1"/>
</dbReference>
<dbReference type="InterPro" id="IPR006855">
    <property type="entry name" value="Vertebrate-like_GNAT_dom"/>
</dbReference>
<dbReference type="UniPathway" id="UPA00068">
    <property type="reaction ID" value="UER00106"/>
</dbReference>
<sequence>MIRFRSLLHFTRGYTNDAKFKRDFISTILQSTVTRREAKDYLKKYDLNGNKNNISLIILEDVNELLQHKQSLKENLTKLLNLGVSPIMLLLDNEKHENKEHKLLNYYKVSDLLDCTTMPSLEYVPFSYKPTSMNKMGQRMIMYRLDERSSNDDLINFIKNINKNLGSLEKIIILNQNGGIPFKQRNWNSHIFMNMKDEYNISKKELDDRLKELEQEKVDVLEKNNNGVSVIKQALFNLELMNESLNLLPLSSTGLITSYKAMENNNPIIHNILTDRALVSCSLPMLKDYDADKGRKWYEVGINHKRENIDVNIQTTVLKKGVDITIFKDRLLTQFNSVGLPKKYCTNAVGEEREKKLDLNKMKVIIKESFGRELDLEHYLDRINGNIFMIIIIGDYEGIAILTYEKYDKGEIIYLDKLGVLPHLKGSLGISDLMFVEMFDRIEDDILVWRSRKVNVVNKWYFQRSKGTIDLDKIDEGVDSIFRLFYYCDNNGRDMFTTLDKESVKSLCREIRDIQPSWKT</sequence>
<evidence type="ECO:0000256" key="10">
    <source>
        <dbReference type="ARBA" id="ARBA00023128"/>
    </source>
</evidence>
<keyword evidence="9" id="KW-0809">Transit peptide</keyword>
<dbReference type="Pfam" id="PF04768">
    <property type="entry name" value="NAT"/>
    <property type="match status" value="1"/>
</dbReference>
<comment type="function">
    <text evidence="1 13">N-acetylglutamate synthase involved in arginine biosynthesis.</text>
</comment>
<gene>
    <name evidence="16" type="ORF">HGUI_03987</name>
</gene>
<keyword evidence="10 13" id="KW-0496">Mitochondrion</keyword>
<evidence type="ECO:0000256" key="4">
    <source>
        <dbReference type="ARBA" id="ARBA00008694"/>
    </source>
</evidence>
<reference evidence="17" key="1">
    <citation type="submission" date="2016-11" db="EMBL/GenBank/DDBJ databases">
        <authorList>
            <person name="Guldener U."/>
        </authorList>
    </citation>
    <scope>NUCLEOTIDE SEQUENCE [LARGE SCALE GENOMIC DNA]</scope>
</reference>